<evidence type="ECO:0000313" key="3">
    <source>
        <dbReference type="EMBL" id="PIA14948.1"/>
    </source>
</evidence>
<dbReference type="Gene3D" id="3.40.50.720">
    <property type="entry name" value="NAD(P)-binding Rossmann-like Domain"/>
    <property type="match status" value="1"/>
</dbReference>
<dbReference type="FunFam" id="3.40.50.720:FF:000121">
    <property type="entry name" value="Prostaglandin reductase 2"/>
    <property type="match status" value="1"/>
</dbReference>
<accession>A0A2G5B7F8</accession>
<evidence type="ECO:0000313" key="4">
    <source>
        <dbReference type="Proteomes" id="UP000242474"/>
    </source>
</evidence>
<dbReference type="Gene3D" id="3.90.180.10">
    <property type="entry name" value="Medium-chain alcohol dehydrogenases, catalytic domain"/>
    <property type="match status" value="1"/>
</dbReference>
<dbReference type="STRING" id="763665.A0A2G5B7F8"/>
<dbReference type="SMART" id="SM00829">
    <property type="entry name" value="PKS_ER"/>
    <property type="match status" value="1"/>
</dbReference>
<keyword evidence="1" id="KW-0560">Oxidoreductase</keyword>
<dbReference type="Pfam" id="PF00107">
    <property type="entry name" value="ADH_zinc_N"/>
    <property type="match status" value="1"/>
</dbReference>
<dbReference type="InterPro" id="IPR041694">
    <property type="entry name" value="ADH_N_2"/>
</dbReference>
<gene>
    <name evidence="3" type="ORF">COEREDRAFT_88272</name>
</gene>
<dbReference type="InterPro" id="IPR013149">
    <property type="entry name" value="ADH-like_C"/>
</dbReference>
<dbReference type="GO" id="GO:0008270">
    <property type="term" value="F:zinc ion binding"/>
    <property type="evidence" value="ECO:0007669"/>
    <property type="project" value="InterPro"/>
</dbReference>
<dbReference type="OrthoDB" id="809632at2759"/>
<dbReference type="SUPFAM" id="SSF50129">
    <property type="entry name" value="GroES-like"/>
    <property type="match status" value="1"/>
</dbReference>
<sequence length="340" mass="36645">MATRVVLKTYVKSGFAELSNFSIDHVPAPSRDQLKSGEALIRPLYLSVDPHQRGRMGGQSTYVGGYKTGEPITNYLVARVAASASSAVHEGDLVYHGEGKWQTEYIVKASDLTKLPDQEGINPRDYLGVLGVTSFTAFYGFQVRGCPKAGETILVTSAAGGVGQIVVQLAKIHGLYVIGVAGSDEKVEYVKQIGADKAFNYKTCGDYATAIKKAAPEGVDMYFDNVGGPFLDAVLLNLKNGARIIGCGITSQKNVTSANEQYGLKNLFYLISKEATLVGINVSGHFNSPIHDEFVSQISNLYREGKVKFKIAELDGIEKAPQALLDLYDGTNFGKSIVKV</sequence>
<dbReference type="InterPro" id="IPR011032">
    <property type="entry name" value="GroES-like_sf"/>
</dbReference>
<dbReference type="SUPFAM" id="SSF51735">
    <property type="entry name" value="NAD(P)-binding Rossmann-fold domains"/>
    <property type="match status" value="1"/>
</dbReference>
<reference evidence="3 4" key="1">
    <citation type="journal article" date="2015" name="Genome Biol. Evol.">
        <title>Phylogenomic analyses indicate that early fungi evolved digesting cell walls of algal ancestors of land plants.</title>
        <authorList>
            <person name="Chang Y."/>
            <person name="Wang S."/>
            <person name="Sekimoto S."/>
            <person name="Aerts A.L."/>
            <person name="Choi C."/>
            <person name="Clum A."/>
            <person name="LaButti K.M."/>
            <person name="Lindquist E.A."/>
            <person name="Yee Ngan C."/>
            <person name="Ohm R.A."/>
            <person name="Salamov A.A."/>
            <person name="Grigoriev I.V."/>
            <person name="Spatafora J.W."/>
            <person name="Berbee M.L."/>
        </authorList>
    </citation>
    <scope>NUCLEOTIDE SEQUENCE [LARGE SCALE GENOMIC DNA]</scope>
    <source>
        <strain evidence="3 4">NRRL 1564</strain>
    </source>
</reference>
<dbReference type="InterPro" id="IPR020843">
    <property type="entry name" value="ER"/>
</dbReference>
<dbReference type="InterPro" id="IPR036291">
    <property type="entry name" value="NAD(P)-bd_dom_sf"/>
</dbReference>
<name>A0A2G5B7F8_COERN</name>
<dbReference type="Proteomes" id="UP000242474">
    <property type="component" value="Unassembled WGS sequence"/>
</dbReference>
<keyword evidence="4" id="KW-1185">Reference proteome</keyword>
<proteinExistence type="predicted"/>
<organism evidence="3 4">
    <name type="scientific">Coemansia reversa (strain ATCC 12441 / NRRL 1564)</name>
    <dbReference type="NCBI Taxonomy" id="763665"/>
    <lineage>
        <taxon>Eukaryota</taxon>
        <taxon>Fungi</taxon>
        <taxon>Fungi incertae sedis</taxon>
        <taxon>Zoopagomycota</taxon>
        <taxon>Kickxellomycotina</taxon>
        <taxon>Kickxellomycetes</taxon>
        <taxon>Kickxellales</taxon>
        <taxon>Kickxellaceae</taxon>
        <taxon>Coemansia</taxon>
    </lineage>
</organism>
<feature type="domain" description="Enoyl reductase (ER)" evidence="2">
    <location>
        <begin position="16"/>
        <end position="338"/>
    </location>
</feature>
<protein>
    <submittedName>
        <fullName evidence="3">Allyl alcohol dehydrogenase</fullName>
    </submittedName>
</protein>
<dbReference type="AlphaFoldDB" id="A0A2G5B7F8"/>
<dbReference type="Pfam" id="PF16884">
    <property type="entry name" value="ADH_N_2"/>
    <property type="match status" value="1"/>
</dbReference>
<evidence type="ECO:0000256" key="1">
    <source>
        <dbReference type="ARBA" id="ARBA00023002"/>
    </source>
</evidence>
<dbReference type="GO" id="GO:0016628">
    <property type="term" value="F:oxidoreductase activity, acting on the CH-CH group of donors, NAD or NADP as acceptor"/>
    <property type="evidence" value="ECO:0007669"/>
    <property type="project" value="InterPro"/>
</dbReference>
<dbReference type="PROSITE" id="PS01162">
    <property type="entry name" value="QOR_ZETA_CRYSTAL"/>
    <property type="match status" value="1"/>
</dbReference>
<dbReference type="InterPro" id="IPR002364">
    <property type="entry name" value="Quin_OxRdtase/zeta-crystal_CS"/>
</dbReference>
<evidence type="ECO:0000259" key="2">
    <source>
        <dbReference type="SMART" id="SM00829"/>
    </source>
</evidence>
<dbReference type="CDD" id="cd05288">
    <property type="entry name" value="PGDH"/>
    <property type="match status" value="1"/>
</dbReference>
<dbReference type="InterPro" id="IPR045010">
    <property type="entry name" value="MDR_fam"/>
</dbReference>
<dbReference type="EMBL" id="KZ303511">
    <property type="protein sequence ID" value="PIA14948.1"/>
    <property type="molecule type" value="Genomic_DNA"/>
</dbReference>
<dbReference type="PANTHER" id="PTHR43205">
    <property type="entry name" value="PROSTAGLANDIN REDUCTASE"/>
    <property type="match status" value="1"/>
</dbReference>
<dbReference type="PANTHER" id="PTHR43205:SF7">
    <property type="entry name" value="PROSTAGLANDIN REDUCTASE 1"/>
    <property type="match status" value="1"/>
</dbReference>